<name>A0A9D1ZX99_9FIRM</name>
<reference evidence="4" key="1">
    <citation type="journal article" date="2021" name="PeerJ">
        <title>Extensive microbial diversity within the chicken gut microbiome revealed by metagenomics and culture.</title>
        <authorList>
            <person name="Gilroy R."/>
            <person name="Ravi A."/>
            <person name="Getino M."/>
            <person name="Pursley I."/>
            <person name="Horton D.L."/>
            <person name="Alikhan N.F."/>
            <person name="Baker D."/>
            <person name="Gharbi K."/>
            <person name="Hall N."/>
            <person name="Watson M."/>
            <person name="Adriaenssens E.M."/>
            <person name="Foster-Nyarko E."/>
            <person name="Jarju S."/>
            <person name="Secka A."/>
            <person name="Antonio M."/>
            <person name="Oren A."/>
            <person name="Chaudhuri R.R."/>
            <person name="La Ragione R."/>
            <person name="Hildebrand F."/>
            <person name="Pallen M.J."/>
        </authorList>
    </citation>
    <scope>NUCLEOTIDE SEQUENCE</scope>
    <source>
        <strain evidence="4">1345</strain>
    </source>
</reference>
<dbReference type="CDD" id="cd06257">
    <property type="entry name" value="DnaJ"/>
    <property type="match status" value="1"/>
</dbReference>
<sequence>MNKQYYDILGVSETATDEEIAAKYEELKKKYAEDRFLEGEAGNEAARMLNRLDVAYNEIMTERKERHTAENAGSSYAKVDEYIRAGKISEAQSVLDEFNERPAEWHYLQSVVFYKKNWMNESKKQLEIAIQMDSSNEKYRTAYNKLKEKIEYDKRKADNPQAQQAQGGQGQAQGAPQQGYDEQQQMGGGFCEQCATCCACNMIFNCCLNACCNCR</sequence>
<accession>A0A9D1ZX99</accession>
<keyword evidence="1" id="KW-0235">DNA replication</keyword>
<dbReference type="SUPFAM" id="SSF46565">
    <property type="entry name" value="Chaperone J-domain"/>
    <property type="match status" value="1"/>
</dbReference>
<dbReference type="PROSITE" id="PS50076">
    <property type="entry name" value="DNAJ_2"/>
    <property type="match status" value="1"/>
</dbReference>
<dbReference type="Gene3D" id="1.10.287.110">
    <property type="entry name" value="DnaJ domain"/>
    <property type="match status" value="1"/>
</dbReference>
<reference evidence="4" key="2">
    <citation type="submission" date="2021-04" db="EMBL/GenBank/DDBJ databases">
        <authorList>
            <person name="Gilroy R."/>
        </authorList>
    </citation>
    <scope>NUCLEOTIDE SEQUENCE</scope>
    <source>
        <strain evidence="4">1345</strain>
    </source>
</reference>
<feature type="region of interest" description="Disordered" evidence="2">
    <location>
        <begin position="156"/>
        <end position="180"/>
    </location>
</feature>
<evidence type="ECO:0000259" key="3">
    <source>
        <dbReference type="PROSITE" id="PS50076"/>
    </source>
</evidence>
<evidence type="ECO:0000256" key="2">
    <source>
        <dbReference type="SAM" id="MobiDB-lite"/>
    </source>
</evidence>
<organism evidence="4 5">
    <name type="scientific">Candidatus Borkfalkia excrementigallinarum</name>
    <dbReference type="NCBI Taxonomy" id="2838506"/>
    <lineage>
        <taxon>Bacteria</taxon>
        <taxon>Bacillati</taxon>
        <taxon>Bacillota</taxon>
        <taxon>Clostridia</taxon>
        <taxon>Christensenellales</taxon>
        <taxon>Christensenellaceae</taxon>
        <taxon>Candidatus Borkfalkia</taxon>
    </lineage>
</organism>
<dbReference type="AlphaFoldDB" id="A0A9D1ZX99"/>
<feature type="domain" description="J" evidence="3">
    <location>
        <begin position="4"/>
        <end position="73"/>
    </location>
</feature>
<feature type="compositionally biased region" description="Low complexity" evidence="2">
    <location>
        <begin position="160"/>
        <end position="179"/>
    </location>
</feature>
<evidence type="ECO:0000256" key="1">
    <source>
        <dbReference type="ARBA" id="ARBA00022705"/>
    </source>
</evidence>
<dbReference type="PRINTS" id="PR00625">
    <property type="entry name" value="JDOMAIN"/>
</dbReference>
<comment type="caution">
    <text evidence="4">The sequence shown here is derived from an EMBL/GenBank/DDBJ whole genome shotgun (WGS) entry which is preliminary data.</text>
</comment>
<dbReference type="GO" id="GO:0006260">
    <property type="term" value="P:DNA replication"/>
    <property type="evidence" value="ECO:0007669"/>
    <property type="project" value="UniProtKB-KW"/>
</dbReference>
<proteinExistence type="predicted"/>
<dbReference type="EMBL" id="DXCQ01000048">
    <property type="protein sequence ID" value="HIY97091.1"/>
    <property type="molecule type" value="Genomic_DNA"/>
</dbReference>
<dbReference type="Pfam" id="PF00226">
    <property type="entry name" value="DnaJ"/>
    <property type="match status" value="1"/>
</dbReference>
<gene>
    <name evidence="4" type="ORF">H9729_05325</name>
</gene>
<dbReference type="InterPro" id="IPR036869">
    <property type="entry name" value="J_dom_sf"/>
</dbReference>
<dbReference type="Proteomes" id="UP000886750">
    <property type="component" value="Unassembled WGS sequence"/>
</dbReference>
<evidence type="ECO:0000313" key="4">
    <source>
        <dbReference type="EMBL" id="HIY97091.1"/>
    </source>
</evidence>
<evidence type="ECO:0000313" key="5">
    <source>
        <dbReference type="Proteomes" id="UP000886750"/>
    </source>
</evidence>
<dbReference type="InterPro" id="IPR001623">
    <property type="entry name" value="DnaJ_domain"/>
</dbReference>
<protein>
    <submittedName>
        <fullName evidence="4">DnaJ domain-containing protein</fullName>
    </submittedName>
</protein>